<proteinExistence type="predicted"/>
<gene>
    <name evidence="1" type="ORF">LCGC14_2059090</name>
</gene>
<reference evidence="1" key="1">
    <citation type="journal article" date="2015" name="Nature">
        <title>Complex archaea that bridge the gap between prokaryotes and eukaryotes.</title>
        <authorList>
            <person name="Spang A."/>
            <person name="Saw J.H."/>
            <person name="Jorgensen S.L."/>
            <person name="Zaremba-Niedzwiedzka K."/>
            <person name="Martijn J."/>
            <person name="Lind A.E."/>
            <person name="van Eijk R."/>
            <person name="Schleper C."/>
            <person name="Guy L."/>
            <person name="Ettema T.J."/>
        </authorList>
    </citation>
    <scope>NUCLEOTIDE SEQUENCE</scope>
</reference>
<evidence type="ECO:0000313" key="1">
    <source>
        <dbReference type="EMBL" id="KKL75018.1"/>
    </source>
</evidence>
<dbReference type="Pfam" id="PF25209">
    <property type="entry name" value="Phage_capsid_4"/>
    <property type="match status" value="1"/>
</dbReference>
<name>A0A0F9ELL6_9ZZZZ</name>
<dbReference type="EMBL" id="LAZR01024474">
    <property type="protein sequence ID" value="KKL75018.1"/>
    <property type="molecule type" value="Genomic_DNA"/>
</dbReference>
<evidence type="ECO:0008006" key="2">
    <source>
        <dbReference type="Google" id="ProtNLM"/>
    </source>
</evidence>
<sequence>MATFRGLMPETMEPWVSEIFFKRLTRIPPEYTQMLKIKTSDKAFEDVFKVAGLGSFILKPEGTPISYDDPIEGTRRRFTHSTYALGVRFTEEVMDDDQHGIIRQMPEDLADSAIDHQETIAWQPFRDAFVTTTFTTLDGAALCSTAHTELKTGATVSNELNPGVALSHTGLESMLTQLRQTDNDQGRPIKLTPRWLLIHTDNEWEAARILESTQEPFTTENQINTMQTSRIGLKQFPARYLTDPDDFFVVSDEHTVTWWNRKTLDTDQSTDSNTKDQLFDARYRAAVAPIDWPGVNGSSV</sequence>
<comment type="caution">
    <text evidence="1">The sequence shown here is derived from an EMBL/GenBank/DDBJ whole genome shotgun (WGS) entry which is preliminary data.</text>
</comment>
<accession>A0A0F9ELL6</accession>
<protein>
    <recommendedName>
        <fullName evidence="2">Bacteriophage Mu GpT domain-containing protein</fullName>
    </recommendedName>
</protein>
<dbReference type="AlphaFoldDB" id="A0A0F9ELL6"/>
<organism evidence="1">
    <name type="scientific">marine sediment metagenome</name>
    <dbReference type="NCBI Taxonomy" id="412755"/>
    <lineage>
        <taxon>unclassified sequences</taxon>
        <taxon>metagenomes</taxon>
        <taxon>ecological metagenomes</taxon>
    </lineage>
</organism>